<comment type="catalytic activity">
    <reaction evidence="10">
        <text>L-serine = pyruvate + NH4(+)</text>
        <dbReference type="Rhea" id="RHEA:19169"/>
        <dbReference type="ChEBI" id="CHEBI:15361"/>
        <dbReference type="ChEBI" id="CHEBI:28938"/>
        <dbReference type="ChEBI" id="CHEBI:33384"/>
        <dbReference type="EC" id="4.3.1.17"/>
    </reaction>
</comment>
<dbReference type="GO" id="GO:0006567">
    <property type="term" value="P:L-threonine catabolic process"/>
    <property type="evidence" value="ECO:0007669"/>
    <property type="project" value="TreeGrafter"/>
</dbReference>
<feature type="domain" description="Tryptophan synthase beta chain-like PALP" evidence="11">
    <location>
        <begin position="11"/>
        <end position="313"/>
    </location>
</feature>
<evidence type="ECO:0000256" key="4">
    <source>
        <dbReference type="ARBA" id="ARBA00010869"/>
    </source>
</evidence>
<dbReference type="GO" id="GO:0006094">
    <property type="term" value="P:gluconeogenesis"/>
    <property type="evidence" value="ECO:0007669"/>
    <property type="project" value="UniProtKB-KW"/>
</dbReference>
<keyword evidence="6" id="KW-0312">Gluconeogenesis</keyword>
<dbReference type="GO" id="GO:0004794">
    <property type="term" value="F:threonine deaminase activity"/>
    <property type="evidence" value="ECO:0007669"/>
    <property type="project" value="TreeGrafter"/>
</dbReference>
<dbReference type="InterPro" id="IPR001926">
    <property type="entry name" value="TrpB-like_PALP"/>
</dbReference>
<sequence>MTISRRQPWVATPLIESPQLSKSAGCRIFLKLDNLQPSGSFKSRGIGNYLLSRIREHDVTDGKKPHFYASSGGNAGIACVVAAQSLGYEASVVIPTTASPALIARLEEEGASSIIQHGHSVMDADRYLKSTILPADPDGVYVPPFDHPDIWAGNATVMQEIAAQLSDEQPDIVVCSVGGGGLMNGVVQSLDQLGWSEGTTVLAMETAGADSLNQALEARQLVTLEKITSQARSLGVATVSQKTFDYAQRDQVVSGVLSDAEAAKGCWMLAKYERLLVELTAGIAVRLCEDNLLEKFTGKTLDRDSKVVLLVCGGNDISVEMLMRWKEQYGY</sequence>
<dbReference type="GO" id="GO:0009097">
    <property type="term" value="P:isoleucine biosynthetic process"/>
    <property type="evidence" value="ECO:0007669"/>
    <property type="project" value="TreeGrafter"/>
</dbReference>
<dbReference type="GO" id="GO:0030170">
    <property type="term" value="F:pyridoxal phosphate binding"/>
    <property type="evidence" value="ECO:0007669"/>
    <property type="project" value="InterPro"/>
</dbReference>
<evidence type="ECO:0000256" key="1">
    <source>
        <dbReference type="ARBA" id="ARBA00001933"/>
    </source>
</evidence>
<dbReference type="GO" id="GO:0005737">
    <property type="term" value="C:cytoplasm"/>
    <property type="evidence" value="ECO:0007669"/>
    <property type="project" value="UniProtKB-SubCell"/>
</dbReference>
<evidence type="ECO:0000256" key="7">
    <source>
        <dbReference type="ARBA" id="ARBA00022490"/>
    </source>
</evidence>
<protein>
    <recommendedName>
        <fullName evidence="5">L-serine ammonia-lyase</fullName>
        <ecNumber evidence="5">4.3.1.17</ecNumber>
    </recommendedName>
</protein>
<dbReference type="InterPro" id="IPR000634">
    <property type="entry name" value="Ser/Thr_deHydtase_PyrdxlP-BS"/>
</dbReference>
<evidence type="ECO:0000256" key="5">
    <source>
        <dbReference type="ARBA" id="ARBA00012093"/>
    </source>
</evidence>
<keyword evidence="8" id="KW-0663">Pyridoxal phosphate</keyword>
<keyword evidence="9" id="KW-0456">Lyase</keyword>
<accession>A0A0B7JR89</accession>
<evidence type="ECO:0000256" key="9">
    <source>
        <dbReference type="ARBA" id="ARBA00023239"/>
    </source>
</evidence>
<dbReference type="EC" id="4.3.1.17" evidence="5"/>
<dbReference type="PROSITE" id="PS00165">
    <property type="entry name" value="DEHYDRATASE_SER_THR"/>
    <property type="match status" value="1"/>
</dbReference>
<gene>
    <name evidence="12" type="ORF">BN869_000003578_1</name>
</gene>
<comment type="pathway">
    <text evidence="3">Carbohydrate biosynthesis; gluconeogenesis.</text>
</comment>
<comment type="cofactor">
    <cofactor evidence="1">
        <name>pyridoxal 5'-phosphate</name>
        <dbReference type="ChEBI" id="CHEBI:597326"/>
    </cofactor>
</comment>
<name>A0A0B7JR89_BIOOC</name>
<evidence type="ECO:0000256" key="3">
    <source>
        <dbReference type="ARBA" id="ARBA00004742"/>
    </source>
</evidence>
<dbReference type="GO" id="GO:0003941">
    <property type="term" value="F:L-serine ammonia-lyase activity"/>
    <property type="evidence" value="ECO:0007669"/>
    <property type="project" value="UniProtKB-EC"/>
</dbReference>
<dbReference type="InterPro" id="IPR036052">
    <property type="entry name" value="TrpB-like_PALP_sf"/>
</dbReference>
<dbReference type="PANTHER" id="PTHR48078">
    <property type="entry name" value="THREONINE DEHYDRATASE, MITOCHONDRIAL-RELATED"/>
    <property type="match status" value="1"/>
</dbReference>
<dbReference type="FunFam" id="3.40.50.1100:FF:000040">
    <property type="entry name" value="L-serine dehydratase, putative"/>
    <property type="match status" value="1"/>
</dbReference>
<dbReference type="InterPro" id="IPR050147">
    <property type="entry name" value="Ser/Thr_Dehydratase"/>
</dbReference>
<dbReference type="Gene3D" id="3.40.50.1100">
    <property type="match status" value="2"/>
</dbReference>
<comment type="similarity">
    <text evidence="4">Belongs to the serine/threonine dehydratase family.</text>
</comment>
<evidence type="ECO:0000256" key="10">
    <source>
        <dbReference type="ARBA" id="ARBA00049406"/>
    </source>
</evidence>
<keyword evidence="7" id="KW-0963">Cytoplasm</keyword>
<organism evidence="12">
    <name type="scientific">Bionectria ochroleuca</name>
    <name type="common">Gliocladium roseum</name>
    <dbReference type="NCBI Taxonomy" id="29856"/>
    <lineage>
        <taxon>Eukaryota</taxon>
        <taxon>Fungi</taxon>
        <taxon>Dikarya</taxon>
        <taxon>Ascomycota</taxon>
        <taxon>Pezizomycotina</taxon>
        <taxon>Sordariomycetes</taxon>
        <taxon>Hypocreomycetidae</taxon>
        <taxon>Hypocreales</taxon>
        <taxon>Bionectriaceae</taxon>
        <taxon>Clonostachys</taxon>
    </lineage>
</organism>
<dbReference type="AlphaFoldDB" id="A0A0B7JR89"/>
<evidence type="ECO:0000256" key="2">
    <source>
        <dbReference type="ARBA" id="ARBA00004496"/>
    </source>
</evidence>
<reference evidence="12" key="1">
    <citation type="submission" date="2015-01" db="EMBL/GenBank/DDBJ databases">
        <authorList>
            <person name="Durling Mikael"/>
        </authorList>
    </citation>
    <scope>NUCLEOTIDE SEQUENCE</scope>
</reference>
<evidence type="ECO:0000259" key="11">
    <source>
        <dbReference type="Pfam" id="PF00291"/>
    </source>
</evidence>
<dbReference type="Pfam" id="PF00291">
    <property type="entry name" value="PALP"/>
    <property type="match status" value="1"/>
</dbReference>
<dbReference type="SUPFAM" id="SSF53686">
    <property type="entry name" value="Tryptophan synthase beta subunit-like PLP-dependent enzymes"/>
    <property type="match status" value="1"/>
</dbReference>
<dbReference type="EMBL" id="CDPU01000007">
    <property type="protein sequence ID" value="CEO47523.1"/>
    <property type="molecule type" value="Genomic_DNA"/>
</dbReference>
<evidence type="ECO:0000256" key="6">
    <source>
        <dbReference type="ARBA" id="ARBA00022432"/>
    </source>
</evidence>
<dbReference type="PANTHER" id="PTHR48078:SF2">
    <property type="entry name" value="CATABOLIC L-SERINE_THREONINE DEHYDRATASE"/>
    <property type="match status" value="1"/>
</dbReference>
<proteinExistence type="inferred from homology"/>
<evidence type="ECO:0000256" key="8">
    <source>
        <dbReference type="ARBA" id="ARBA00022898"/>
    </source>
</evidence>
<comment type="subcellular location">
    <subcellularLocation>
        <location evidence="2">Cytoplasm</location>
    </subcellularLocation>
</comment>
<dbReference type="GO" id="GO:0006565">
    <property type="term" value="P:L-serine catabolic process"/>
    <property type="evidence" value="ECO:0007669"/>
    <property type="project" value="TreeGrafter"/>
</dbReference>
<evidence type="ECO:0000313" key="12">
    <source>
        <dbReference type="EMBL" id="CEO47523.1"/>
    </source>
</evidence>